<keyword evidence="2" id="KW-1185">Reference proteome</keyword>
<reference evidence="1" key="1">
    <citation type="journal article" date="2014" name="Int. J. Syst. Evol. Microbiol.">
        <title>Complete genome sequence of Corynebacterium casei LMG S-19264T (=DSM 44701T), isolated from a smear-ripened cheese.</title>
        <authorList>
            <consortium name="US DOE Joint Genome Institute (JGI-PGF)"/>
            <person name="Walter F."/>
            <person name="Albersmeier A."/>
            <person name="Kalinowski J."/>
            <person name="Ruckert C."/>
        </authorList>
    </citation>
    <scope>NUCLEOTIDE SEQUENCE</scope>
    <source>
        <strain evidence="1">CGMCC 1.12187</strain>
    </source>
</reference>
<dbReference type="AlphaFoldDB" id="A0A917M369"/>
<proteinExistence type="predicted"/>
<name>A0A917M369_9MICC</name>
<organism evidence="1 2">
    <name type="scientific">Kocuria dechangensis</name>
    <dbReference type="NCBI Taxonomy" id="1176249"/>
    <lineage>
        <taxon>Bacteria</taxon>
        <taxon>Bacillati</taxon>
        <taxon>Actinomycetota</taxon>
        <taxon>Actinomycetes</taxon>
        <taxon>Micrococcales</taxon>
        <taxon>Micrococcaceae</taxon>
        <taxon>Kocuria</taxon>
    </lineage>
</organism>
<comment type="caution">
    <text evidence="1">The sequence shown here is derived from an EMBL/GenBank/DDBJ whole genome shotgun (WGS) entry which is preliminary data.</text>
</comment>
<sequence length="68" mass="7519">MAALLFARPPPDAEEKRKIRKLAGARHAPTDWVLRVRMITATVAGQTVVGLRLAVDPDTALPPDPHRW</sequence>
<evidence type="ECO:0000313" key="1">
    <source>
        <dbReference type="EMBL" id="GGG72131.1"/>
    </source>
</evidence>
<reference evidence="1" key="2">
    <citation type="submission" date="2020-09" db="EMBL/GenBank/DDBJ databases">
        <authorList>
            <person name="Sun Q."/>
            <person name="Zhou Y."/>
        </authorList>
    </citation>
    <scope>NUCLEOTIDE SEQUENCE</scope>
    <source>
        <strain evidence="1">CGMCC 1.12187</strain>
    </source>
</reference>
<dbReference type="RefSeq" id="WP_188540568.1">
    <property type="nucleotide sequence ID" value="NZ_BMEQ01000053.1"/>
</dbReference>
<gene>
    <name evidence="1" type="ORF">GCM10011374_41120</name>
</gene>
<protein>
    <submittedName>
        <fullName evidence="1">Uncharacterized protein</fullName>
    </submittedName>
</protein>
<evidence type="ECO:0000313" key="2">
    <source>
        <dbReference type="Proteomes" id="UP000638848"/>
    </source>
</evidence>
<dbReference type="EMBL" id="BMEQ01000053">
    <property type="protein sequence ID" value="GGG72131.1"/>
    <property type="molecule type" value="Genomic_DNA"/>
</dbReference>
<dbReference type="Proteomes" id="UP000638848">
    <property type="component" value="Unassembled WGS sequence"/>
</dbReference>
<accession>A0A917M369</accession>